<dbReference type="PANTHER" id="PTHR10120">
    <property type="entry name" value="CAAX PRENYL PROTEASE 1"/>
    <property type="match status" value="1"/>
</dbReference>
<keyword evidence="1 6" id="KW-0645">Protease</keyword>
<dbReference type="InterPro" id="IPR001915">
    <property type="entry name" value="Peptidase_M48"/>
</dbReference>
<evidence type="ECO:0000313" key="10">
    <source>
        <dbReference type="EMBL" id="RAK55630.1"/>
    </source>
</evidence>
<evidence type="ECO:0000256" key="6">
    <source>
        <dbReference type="RuleBase" id="RU003983"/>
    </source>
</evidence>
<comment type="cofactor">
    <cofactor evidence="6">
        <name>Zn(2+)</name>
        <dbReference type="ChEBI" id="CHEBI:29105"/>
    </cofactor>
    <text evidence="6">Binds 1 zinc ion per subunit.</text>
</comment>
<feature type="transmembrane region" description="Helical" evidence="7">
    <location>
        <begin position="261"/>
        <end position="279"/>
    </location>
</feature>
<comment type="similarity">
    <text evidence="6">Belongs to the peptidase M48 family.</text>
</comment>
<reference evidence="11" key="1">
    <citation type="submission" date="2018-05" db="EMBL/GenBank/DDBJ databases">
        <authorList>
            <person name="Li X."/>
        </authorList>
    </citation>
    <scope>NUCLEOTIDE SEQUENCE [LARGE SCALE GENOMIC DNA]</scope>
    <source>
        <strain evidence="11">LX32</strain>
    </source>
</reference>
<evidence type="ECO:0000256" key="3">
    <source>
        <dbReference type="ARBA" id="ARBA00022801"/>
    </source>
</evidence>
<dbReference type="RefSeq" id="WP_111529378.1">
    <property type="nucleotide sequence ID" value="NZ_JBHRSG010000003.1"/>
</dbReference>
<accession>A0A328ALB2</accession>
<evidence type="ECO:0000256" key="1">
    <source>
        <dbReference type="ARBA" id="ARBA00022670"/>
    </source>
</evidence>
<evidence type="ECO:0000256" key="7">
    <source>
        <dbReference type="SAM" id="Phobius"/>
    </source>
</evidence>
<feature type="transmembrane region" description="Helical" evidence="7">
    <location>
        <begin position="120"/>
        <end position="141"/>
    </location>
</feature>
<evidence type="ECO:0000259" key="9">
    <source>
        <dbReference type="Pfam" id="PF16491"/>
    </source>
</evidence>
<keyword evidence="11" id="KW-1185">Reference proteome</keyword>
<feature type="domain" description="Peptidase M48" evidence="8">
    <location>
        <begin position="186"/>
        <end position="384"/>
    </location>
</feature>
<gene>
    <name evidence="10" type="ORF">DJ017_14495</name>
</gene>
<dbReference type="EMBL" id="QFYQ01000001">
    <property type="protein sequence ID" value="RAK55630.1"/>
    <property type="molecule type" value="Genomic_DNA"/>
</dbReference>
<protein>
    <submittedName>
        <fullName evidence="10">M48 family peptidase</fullName>
    </submittedName>
</protein>
<feature type="transmembrane region" description="Helical" evidence="7">
    <location>
        <begin position="148"/>
        <end position="175"/>
    </location>
</feature>
<keyword evidence="4 6" id="KW-0862">Zinc</keyword>
<keyword evidence="2" id="KW-0479">Metal-binding</keyword>
<dbReference type="Proteomes" id="UP000249254">
    <property type="component" value="Unassembled WGS sequence"/>
</dbReference>
<feature type="domain" description="CAAX prenyl protease 1 N-terminal" evidence="9">
    <location>
        <begin position="17"/>
        <end position="177"/>
    </location>
</feature>
<name>A0A328ALB2_9CAUL</name>
<proteinExistence type="inferred from homology"/>
<keyword evidence="7" id="KW-0472">Membrane</keyword>
<evidence type="ECO:0000259" key="8">
    <source>
        <dbReference type="Pfam" id="PF01435"/>
    </source>
</evidence>
<organism evidence="10 11">
    <name type="scientific">Phenylobacterium soli</name>
    <dbReference type="NCBI Taxonomy" id="2170551"/>
    <lineage>
        <taxon>Bacteria</taxon>
        <taxon>Pseudomonadati</taxon>
        <taxon>Pseudomonadota</taxon>
        <taxon>Alphaproteobacteria</taxon>
        <taxon>Caulobacterales</taxon>
        <taxon>Caulobacteraceae</taxon>
        <taxon>Phenylobacterium</taxon>
    </lineage>
</organism>
<evidence type="ECO:0000256" key="5">
    <source>
        <dbReference type="ARBA" id="ARBA00023049"/>
    </source>
</evidence>
<feature type="transmembrane region" description="Helical" evidence="7">
    <location>
        <begin position="38"/>
        <end position="60"/>
    </location>
</feature>
<evidence type="ECO:0000256" key="2">
    <source>
        <dbReference type="ARBA" id="ARBA00022723"/>
    </source>
</evidence>
<dbReference type="GO" id="GO:0004222">
    <property type="term" value="F:metalloendopeptidase activity"/>
    <property type="evidence" value="ECO:0007669"/>
    <property type="project" value="InterPro"/>
</dbReference>
<dbReference type="Gene3D" id="3.30.2010.10">
    <property type="entry name" value="Metalloproteases ('zincins'), catalytic domain"/>
    <property type="match status" value="1"/>
</dbReference>
<keyword evidence="7" id="KW-1133">Transmembrane helix</keyword>
<feature type="transmembrane region" description="Helical" evidence="7">
    <location>
        <begin position="72"/>
        <end position="93"/>
    </location>
</feature>
<keyword evidence="5 6" id="KW-0482">Metalloprotease</keyword>
<keyword evidence="7" id="KW-0812">Transmembrane</keyword>
<dbReference type="OrthoDB" id="9781930at2"/>
<keyword evidence="3 6" id="KW-0378">Hydrolase</keyword>
<evidence type="ECO:0000256" key="4">
    <source>
        <dbReference type="ARBA" id="ARBA00022833"/>
    </source>
</evidence>
<comment type="caution">
    <text evidence="10">The sequence shown here is derived from an EMBL/GenBank/DDBJ whole genome shotgun (WGS) entry which is preliminary data.</text>
</comment>
<dbReference type="Pfam" id="PF01435">
    <property type="entry name" value="Peptidase_M48"/>
    <property type="match status" value="1"/>
</dbReference>
<dbReference type="InterPro" id="IPR032456">
    <property type="entry name" value="Peptidase_M48_N"/>
</dbReference>
<dbReference type="AlphaFoldDB" id="A0A328ALB2"/>
<dbReference type="GO" id="GO:0046872">
    <property type="term" value="F:metal ion binding"/>
    <property type="evidence" value="ECO:0007669"/>
    <property type="project" value="UniProtKB-KW"/>
</dbReference>
<evidence type="ECO:0000313" key="11">
    <source>
        <dbReference type="Proteomes" id="UP000249254"/>
    </source>
</evidence>
<sequence length="402" mass="44001">MTQGFDAAAATAAYLAALPPALHEKAKAYTVGGHWLTLWGAIVAVAVAWLVLRSGVLVKVRDRVERGKPRPWLAVFAVVIVDALLELLLALPWDAYAAWFRELQYGLTSQPFAGWLGEHLMQGVIVAPLTAILMSGLYFLIRRAKRAWWVWGGLLVGVFVLFIQIIAPVFLMPIFNRYTPAPPGPVREEVVAMARQVGMPSDKIFIYDGSKQSNRYTANVAGVFGSARIAMSDVMFKKDADIAEVRGVVGHEMGHYMRLHLVWSTLAYTVLAFAALFLVDRLYPLVLRWTGAKGVGGLGDPAGYPVLGIIVTVLALAGTPVLNSIVRIGEADADRYSLVHFNAPDGLAKALVKTIEYRYDSPGRLEEIVFYDHPSVRARVMRCMEWKAAHPSPPPAAPPSAS</sequence>
<dbReference type="GO" id="GO:0006508">
    <property type="term" value="P:proteolysis"/>
    <property type="evidence" value="ECO:0007669"/>
    <property type="project" value="UniProtKB-KW"/>
</dbReference>
<dbReference type="Pfam" id="PF16491">
    <property type="entry name" value="Peptidase_M48_N"/>
    <property type="match status" value="1"/>
</dbReference>